<dbReference type="PANTHER" id="PTHR11669:SF8">
    <property type="entry name" value="DNA POLYMERASE III SUBUNIT DELTA"/>
    <property type="match status" value="1"/>
</dbReference>
<dbReference type="InterPro" id="IPR027417">
    <property type="entry name" value="P-loop_NTPase"/>
</dbReference>
<keyword evidence="3" id="KW-1185">Reference proteome</keyword>
<dbReference type="Proteomes" id="UP000019222">
    <property type="component" value="Chromosome"/>
</dbReference>
<dbReference type="InterPro" id="IPR050238">
    <property type="entry name" value="DNA_Rep/Repair_Clamp_Loader"/>
</dbReference>
<sequence>MGGQVAEQLRAAALAARRGDEGSAMTHAWLFTGPPGSGRSVAALAFAAALECEDPDVVGCGRCPQCLAVKARTHGDVLFIEPRELVISVKTVREEVVFPAAMQPTVSRWRVVILDNADRLNEYSGNALLKTFEEPPAHSVIILCAPSADPEDVIPTLVSRSRHLYIPLPRVDEVAAILTRDGQISEQAARLAASATGNHVGRARRLATDKEAQQRRSSILHLAELVYHGDQAFIAVTDIVKKTTRAAEAQLTEENEVEMEKLRTALGMGAKGRGVQKAQRGVAGQLKGLEDLQKKRKTRAIRDALDMSLVDLAGLYRDALMLATNAQVGLIHPDMQPLAQDLAKVGPRGLAACIDAVMEARHAIDVNVRPEAAMDAMVGRIRLASGVS</sequence>
<keyword evidence="2" id="KW-0808">Transferase</keyword>
<proteinExistence type="predicted"/>
<name>W5Y5D2_9CORY</name>
<dbReference type="Pfam" id="PF13177">
    <property type="entry name" value="DNA_pol3_delta2"/>
    <property type="match status" value="1"/>
</dbReference>
<dbReference type="KEGG" id="cvt:B843_01630"/>
<dbReference type="AlphaFoldDB" id="W5Y5D2"/>
<evidence type="ECO:0000259" key="1">
    <source>
        <dbReference type="SMART" id="SM00382"/>
    </source>
</evidence>
<dbReference type="EMBL" id="CP004353">
    <property type="protein sequence ID" value="AHI21718.1"/>
    <property type="molecule type" value="Genomic_DNA"/>
</dbReference>
<dbReference type="STRING" id="1224164.B843_01630"/>
<accession>W5Y5D2</accession>
<reference evidence="2 3" key="1">
    <citation type="submission" date="2013-02" db="EMBL/GenBank/DDBJ databases">
        <title>The complete genome sequence of Corynebacterium vitaeruminis DSM 20294.</title>
        <authorList>
            <person name="Ruckert C."/>
            <person name="Albersmeier A."/>
            <person name="Kalinowski J."/>
        </authorList>
    </citation>
    <scope>NUCLEOTIDE SEQUENCE [LARGE SCALE GENOMIC DNA]</scope>
    <source>
        <strain evidence="3">ATCC 10234</strain>
    </source>
</reference>
<evidence type="ECO:0000313" key="3">
    <source>
        <dbReference type="Proteomes" id="UP000019222"/>
    </source>
</evidence>
<evidence type="ECO:0000313" key="2">
    <source>
        <dbReference type="EMBL" id="AHI21718.1"/>
    </source>
</evidence>
<dbReference type="GO" id="GO:0006261">
    <property type="term" value="P:DNA-templated DNA replication"/>
    <property type="evidence" value="ECO:0007669"/>
    <property type="project" value="TreeGrafter"/>
</dbReference>
<feature type="domain" description="AAA+ ATPase" evidence="1">
    <location>
        <begin position="25"/>
        <end position="170"/>
    </location>
</feature>
<dbReference type="Gene3D" id="3.40.50.300">
    <property type="entry name" value="P-loop containing nucleotide triphosphate hydrolases"/>
    <property type="match status" value="1"/>
</dbReference>
<dbReference type="HOGENOM" id="CLU_006229_4_1_11"/>
<protein>
    <submittedName>
        <fullName evidence="2">DNA polymerase III subunit delta</fullName>
        <ecNumber evidence="2">2.7.7.7</ecNumber>
    </submittedName>
</protein>
<dbReference type="NCBIfam" id="NF005926">
    <property type="entry name" value="PRK07940.1"/>
    <property type="match status" value="1"/>
</dbReference>
<dbReference type="PATRIC" id="fig|1224164.3.peg.314"/>
<dbReference type="SMART" id="SM00382">
    <property type="entry name" value="AAA"/>
    <property type="match status" value="1"/>
</dbReference>
<dbReference type="eggNOG" id="COG0470">
    <property type="taxonomic scope" value="Bacteria"/>
</dbReference>
<dbReference type="InterPro" id="IPR003593">
    <property type="entry name" value="AAA+_ATPase"/>
</dbReference>
<dbReference type="EC" id="2.7.7.7" evidence="2"/>
<organism evidence="2 3">
    <name type="scientific">Corynebacterium vitaeruminis DSM 20294</name>
    <dbReference type="NCBI Taxonomy" id="1224164"/>
    <lineage>
        <taxon>Bacteria</taxon>
        <taxon>Bacillati</taxon>
        <taxon>Actinomycetota</taxon>
        <taxon>Actinomycetes</taxon>
        <taxon>Mycobacteriales</taxon>
        <taxon>Corynebacteriaceae</taxon>
        <taxon>Corynebacterium</taxon>
    </lineage>
</organism>
<gene>
    <name evidence="2" type="ORF">B843_01630</name>
</gene>
<dbReference type="PANTHER" id="PTHR11669">
    <property type="entry name" value="REPLICATION FACTOR C / DNA POLYMERASE III GAMMA-TAU SUBUNIT"/>
    <property type="match status" value="1"/>
</dbReference>
<keyword evidence="2" id="KW-0548">Nucleotidyltransferase</keyword>
<dbReference type="GO" id="GO:0003887">
    <property type="term" value="F:DNA-directed DNA polymerase activity"/>
    <property type="evidence" value="ECO:0007669"/>
    <property type="project" value="UniProtKB-EC"/>
</dbReference>
<dbReference type="SUPFAM" id="SSF52540">
    <property type="entry name" value="P-loop containing nucleoside triphosphate hydrolases"/>
    <property type="match status" value="1"/>
</dbReference>